<comment type="caution">
    <text evidence="2">The sequence shown here is derived from an EMBL/GenBank/DDBJ whole genome shotgun (WGS) entry which is preliminary data.</text>
</comment>
<evidence type="ECO:0000313" key="2">
    <source>
        <dbReference type="EMBL" id="OOV07463.1"/>
    </source>
</evidence>
<name>A0A1T1ATX0_RHOFE</name>
<dbReference type="RefSeq" id="WP_078365308.1">
    <property type="nucleotide sequence ID" value="NZ_MTJN01000002.1"/>
</dbReference>
<reference evidence="2 3" key="1">
    <citation type="submission" date="2017-01" db="EMBL/GenBank/DDBJ databases">
        <title>Genome sequencing of Rhodoferax fermentans JCM 7819.</title>
        <authorList>
            <person name="Kim Y.J."/>
            <person name="Farh M.E.-A."/>
            <person name="Yang D.-C."/>
        </authorList>
    </citation>
    <scope>NUCLEOTIDE SEQUENCE [LARGE SCALE GENOMIC DNA]</scope>
    <source>
        <strain evidence="2 3">JCM 7819</strain>
    </source>
</reference>
<feature type="region of interest" description="Disordered" evidence="1">
    <location>
        <begin position="32"/>
        <end position="104"/>
    </location>
</feature>
<dbReference type="Proteomes" id="UP000190750">
    <property type="component" value="Unassembled WGS sequence"/>
</dbReference>
<feature type="compositionally biased region" description="Basic and acidic residues" evidence="1">
    <location>
        <begin position="73"/>
        <end position="96"/>
    </location>
</feature>
<keyword evidence="3" id="KW-1185">Reference proteome</keyword>
<evidence type="ECO:0000313" key="3">
    <source>
        <dbReference type="Proteomes" id="UP000190750"/>
    </source>
</evidence>
<gene>
    <name evidence="2" type="ORF">RF819_12655</name>
</gene>
<proteinExistence type="predicted"/>
<organism evidence="2 3">
    <name type="scientific">Rhodoferax fermentans</name>
    <dbReference type="NCBI Taxonomy" id="28066"/>
    <lineage>
        <taxon>Bacteria</taxon>
        <taxon>Pseudomonadati</taxon>
        <taxon>Pseudomonadota</taxon>
        <taxon>Betaproteobacteria</taxon>
        <taxon>Burkholderiales</taxon>
        <taxon>Comamonadaceae</taxon>
        <taxon>Rhodoferax</taxon>
    </lineage>
</organism>
<dbReference type="EMBL" id="MTJN01000002">
    <property type="protein sequence ID" value="OOV07463.1"/>
    <property type="molecule type" value="Genomic_DNA"/>
</dbReference>
<dbReference type="OrthoDB" id="8794637at2"/>
<sequence length="166" mass="17708">MSQAPIDRIQSVRPVAAEAAALATGRVVPVVPVNPPQKVEAPTEVQPSVINKINTGDKPNAGEGVYSSVSDPARQKLEDAVPKDWTIKRPAPEKSPEPPPEPLSKVLLDQIKSLWLASASAVQVQEQVKNQIDPTKASATVAPGVISSEVYTYSPTKINKTDKTQT</sequence>
<accession>A0A1T1ATX0</accession>
<protein>
    <submittedName>
        <fullName evidence="2">Uncharacterized protein</fullName>
    </submittedName>
</protein>
<feature type="compositionally biased region" description="Polar residues" evidence="1">
    <location>
        <begin position="45"/>
        <end position="54"/>
    </location>
</feature>
<evidence type="ECO:0000256" key="1">
    <source>
        <dbReference type="SAM" id="MobiDB-lite"/>
    </source>
</evidence>
<dbReference type="AlphaFoldDB" id="A0A1T1ATX0"/>